<dbReference type="Proteomes" id="UP000533598">
    <property type="component" value="Unassembled WGS sequence"/>
</dbReference>
<name>A0A7W7FU62_9PSEU</name>
<keyword evidence="8" id="KW-1185">Reference proteome</keyword>
<dbReference type="RefSeq" id="WP_185001443.1">
    <property type="nucleotide sequence ID" value="NZ_BAAAUI010000006.1"/>
</dbReference>
<protein>
    <submittedName>
        <fullName evidence="7">DNA-binding SARP family transcriptional activator/predicted negative regulator of RcsB-dependent stress response</fullName>
    </submittedName>
</protein>
<dbReference type="GO" id="GO:0003677">
    <property type="term" value="F:DNA binding"/>
    <property type="evidence" value="ECO:0007669"/>
    <property type="project" value="UniProtKB-UniRule"/>
</dbReference>
<keyword evidence="3 5" id="KW-0238">DNA-binding</keyword>
<dbReference type="SMART" id="SM00028">
    <property type="entry name" value="TPR"/>
    <property type="match status" value="5"/>
</dbReference>
<comment type="similarity">
    <text evidence="1">Belongs to the AfsR/DnrI/RedD regulatory family.</text>
</comment>
<dbReference type="Gene3D" id="3.40.50.300">
    <property type="entry name" value="P-loop containing nucleotide triphosphate hydrolases"/>
    <property type="match status" value="1"/>
</dbReference>
<dbReference type="AlphaFoldDB" id="A0A7W7FU62"/>
<dbReference type="InterPro" id="IPR005158">
    <property type="entry name" value="BTAD"/>
</dbReference>
<dbReference type="PANTHER" id="PTHR35807">
    <property type="entry name" value="TRANSCRIPTIONAL REGULATOR REDD-RELATED"/>
    <property type="match status" value="1"/>
</dbReference>
<dbReference type="GO" id="GO:0043531">
    <property type="term" value="F:ADP binding"/>
    <property type="evidence" value="ECO:0007669"/>
    <property type="project" value="InterPro"/>
</dbReference>
<dbReference type="PANTHER" id="PTHR35807:SF1">
    <property type="entry name" value="TRANSCRIPTIONAL REGULATOR REDD"/>
    <property type="match status" value="1"/>
</dbReference>
<dbReference type="InterPro" id="IPR011990">
    <property type="entry name" value="TPR-like_helical_dom_sf"/>
</dbReference>
<evidence type="ECO:0000256" key="3">
    <source>
        <dbReference type="ARBA" id="ARBA00023125"/>
    </source>
</evidence>
<dbReference type="InterPro" id="IPR019734">
    <property type="entry name" value="TPR_rpt"/>
</dbReference>
<dbReference type="GO" id="GO:0006355">
    <property type="term" value="P:regulation of DNA-templated transcription"/>
    <property type="evidence" value="ECO:0007669"/>
    <property type="project" value="InterPro"/>
</dbReference>
<dbReference type="SUPFAM" id="SSF48452">
    <property type="entry name" value="TPR-like"/>
    <property type="match status" value="3"/>
</dbReference>
<dbReference type="Pfam" id="PF13374">
    <property type="entry name" value="TPR_10"/>
    <property type="match status" value="2"/>
</dbReference>
<dbReference type="SMART" id="SM00862">
    <property type="entry name" value="Trans_reg_C"/>
    <property type="match status" value="1"/>
</dbReference>
<dbReference type="InterPro" id="IPR036388">
    <property type="entry name" value="WH-like_DNA-bd_sf"/>
</dbReference>
<reference evidence="7 8" key="1">
    <citation type="submission" date="2020-08" db="EMBL/GenBank/DDBJ databases">
        <title>Sequencing the genomes of 1000 actinobacteria strains.</title>
        <authorList>
            <person name="Klenk H.-P."/>
        </authorList>
    </citation>
    <scope>NUCLEOTIDE SEQUENCE [LARGE SCALE GENOMIC DNA]</scope>
    <source>
        <strain evidence="7 8">DSM 44230</strain>
    </source>
</reference>
<dbReference type="InterPro" id="IPR051677">
    <property type="entry name" value="AfsR-DnrI-RedD_regulator"/>
</dbReference>
<dbReference type="Gene3D" id="1.10.10.10">
    <property type="entry name" value="Winged helix-like DNA-binding domain superfamily/Winged helix DNA-binding domain"/>
    <property type="match status" value="1"/>
</dbReference>
<evidence type="ECO:0000256" key="4">
    <source>
        <dbReference type="ARBA" id="ARBA00023163"/>
    </source>
</evidence>
<evidence type="ECO:0000259" key="6">
    <source>
        <dbReference type="PROSITE" id="PS51755"/>
    </source>
</evidence>
<gene>
    <name evidence="7" type="ORF">HNR67_001592</name>
</gene>
<dbReference type="PRINTS" id="PR00364">
    <property type="entry name" value="DISEASERSIST"/>
</dbReference>
<dbReference type="Gene3D" id="1.25.40.10">
    <property type="entry name" value="Tetratricopeptide repeat domain"/>
    <property type="match status" value="3"/>
</dbReference>
<dbReference type="EMBL" id="JACHMH010000001">
    <property type="protein sequence ID" value="MBB4675474.1"/>
    <property type="molecule type" value="Genomic_DNA"/>
</dbReference>
<evidence type="ECO:0000256" key="5">
    <source>
        <dbReference type="PROSITE-ProRule" id="PRU01091"/>
    </source>
</evidence>
<dbReference type="SMART" id="SM01043">
    <property type="entry name" value="BTAD"/>
    <property type="match status" value="1"/>
</dbReference>
<keyword evidence="2" id="KW-0805">Transcription regulation</keyword>
<evidence type="ECO:0000313" key="8">
    <source>
        <dbReference type="Proteomes" id="UP000533598"/>
    </source>
</evidence>
<dbReference type="CDD" id="cd15831">
    <property type="entry name" value="BTAD"/>
    <property type="match status" value="1"/>
</dbReference>
<evidence type="ECO:0000313" key="7">
    <source>
        <dbReference type="EMBL" id="MBB4675474.1"/>
    </source>
</evidence>
<organism evidence="7 8">
    <name type="scientific">Crossiella cryophila</name>
    <dbReference type="NCBI Taxonomy" id="43355"/>
    <lineage>
        <taxon>Bacteria</taxon>
        <taxon>Bacillati</taxon>
        <taxon>Actinomycetota</taxon>
        <taxon>Actinomycetes</taxon>
        <taxon>Pseudonocardiales</taxon>
        <taxon>Pseudonocardiaceae</taxon>
        <taxon>Crossiella</taxon>
    </lineage>
</organism>
<keyword evidence="4" id="KW-0804">Transcription</keyword>
<dbReference type="GO" id="GO:0000160">
    <property type="term" value="P:phosphorelay signal transduction system"/>
    <property type="evidence" value="ECO:0007669"/>
    <property type="project" value="InterPro"/>
</dbReference>
<dbReference type="SUPFAM" id="SSF46894">
    <property type="entry name" value="C-terminal effector domain of the bipartite response regulators"/>
    <property type="match status" value="1"/>
</dbReference>
<feature type="DNA-binding region" description="OmpR/PhoB-type" evidence="5">
    <location>
        <begin position="1"/>
        <end position="94"/>
    </location>
</feature>
<comment type="caution">
    <text evidence="7">The sequence shown here is derived from an EMBL/GenBank/DDBJ whole genome shotgun (WGS) entry which is preliminary data.</text>
</comment>
<dbReference type="PROSITE" id="PS51755">
    <property type="entry name" value="OMPR_PHOB"/>
    <property type="match status" value="1"/>
</dbReference>
<dbReference type="Pfam" id="PF03704">
    <property type="entry name" value="BTAD"/>
    <property type="match status" value="1"/>
</dbReference>
<dbReference type="SUPFAM" id="SSF52540">
    <property type="entry name" value="P-loop containing nucleoside triphosphate hydrolases"/>
    <property type="match status" value="1"/>
</dbReference>
<feature type="domain" description="OmpR/PhoB-type" evidence="6">
    <location>
        <begin position="1"/>
        <end position="94"/>
    </location>
</feature>
<dbReference type="InterPro" id="IPR001867">
    <property type="entry name" value="OmpR/PhoB-type_DNA-bd"/>
</dbReference>
<sequence>MGPEIEFRVLGPLEVRVGSAPLVIGAAKQRVLLAALLLQAGDEVRFEELTGTLWEFAPPANPRAALHTYVRRLRQALPGPDLITTTERGYRVDLTPEQLDLFRLRGLITGAERARAAEDADSERACLAEALELWRGPVLSDIRSEPLRRTDAARLSEQRLVLLERRIELDLDLGRQRELIGELTELTTQHPLRERFWEQLLLAQVRDGRQAEALRAFGRISALLKAELGVRPGAALRALHEAILRADTSLYRRAKRRPAPPGPVPAQLPADIPDFIGRTALAEQIGAALTGSGLAALSGPPGVGKTALAVHTGHRLREHYPDGQLHVNLRGYAPEPALAPEQILARFLRALGVRPEQVPIRVEAQTALYRRLLADRKVLVLLDNAADPAQIAPLLPESPGCAVLVTSRTEFPHSIPVGMLDPAESVDLLRSILGQEAVRAEPESVAALAETCAHLPLALRVAAANLLGHQVGDYLDQLRQGDRLAKLAVDGDGAAAVRLTFDLSYTELAPDSQYAFRTLALAPGTDLSLRAAAVMLDWPVDRTREVLTSLVTVSLLQATSPDRYGYHDLIRLYAREKAEPGGTAVARLDDYILGAAHDAAELIMPEPLSAELDRPGTRGIERFADIDQAVAWLDTERGLILAVIQAAGESDRPWISWSLVRALRNYFYFYDHRAEWLLVAEAALRAAEHSGNTLMVASMLDGVGTAFWSVGDYERARQSYGRAQELLGSAAAGGEVLAGVRLHLGIVALETGHVRDAESAVALALAHWRDAGSAKQTAQALMNLGTAKGRSGDLGQARRLMLEAIELCRRIESRFGEGLCATNLTYNRLAAGDYAVALEWSGRAVAINAELGRTEPDCFEHLAAIHCALGQLDEAAALAARACQTAQESGDRRAEIDAMTTTGRIHLRAGRNSEAWEACTEAFRQSTLIGYGFGEIEAMVVMSAALRRLGRPVEAMDYGGRALVLASRHGHTLEAGHALTAMAEARLAEGLAEEAGELVRRAIHTLDGTGHRPGEAAAHLLAGHVHHRQGEPGLARRAWERALGLFVDMGVPDAENVRGLLLGVRDGDAG</sequence>
<evidence type="ECO:0000256" key="2">
    <source>
        <dbReference type="ARBA" id="ARBA00023015"/>
    </source>
</evidence>
<accession>A0A7W7FU62</accession>
<evidence type="ECO:0000256" key="1">
    <source>
        <dbReference type="ARBA" id="ARBA00005820"/>
    </source>
</evidence>
<proteinExistence type="inferred from homology"/>
<dbReference type="InterPro" id="IPR027417">
    <property type="entry name" value="P-loop_NTPase"/>
</dbReference>
<dbReference type="InterPro" id="IPR016032">
    <property type="entry name" value="Sig_transdc_resp-reg_C-effctor"/>
</dbReference>